<gene>
    <name evidence="1" type="ORF">SAMN02745724_02339</name>
</gene>
<organism evidence="1 2">
    <name type="scientific">Pseudoalteromonas denitrificans DSM 6059</name>
    <dbReference type="NCBI Taxonomy" id="1123010"/>
    <lineage>
        <taxon>Bacteria</taxon>
        <taxon>Pseudomonadati</taxon>
        <taxon>Pseudomonadota</taxon>
        <taxon>Gammaproteobacteria</taxon>
        <taxon>Alteromonadales</taxon>
        <taxon>Pseudoalteromonadaceae</taxon>
        <taxon>Pseudoalteromonas</taxon>
    </lineage>
</organism>
<evidence type="ECO:0000313" key="1">
    <source>
        <dbReference type="EMBL" id="SFC71375.1"/>
    </source>
</evidence>
<dbReference type="Pfam" id="PF10604">
    <property type="entry name" value="Polyketide_cyc2"/>
    <property type="match status" value="1"/>
</dbReference>
<dbReference type="Proteomes" id="UP000198862">
    <property type="component" value="Unassembled WGS sequence"/>
</dbReference>
<dbReference type="OrthoDB" id="5735806at2"/>
<keyword evidence="2" id="KW-1185">Reference proteome</keyword>
<dbReference type="EMBL" id="FOLO01000016">
    <property type="protein sequence ID" value="SFC71375.1"/>
    <property type="molecule type" value="Genomic_DNA"/>
</dbReference>
<reference evidence="1 2" key="1">
    <citation type="submission" date="2016-10" db="EMBL/GenBank/DDBJ databases">
        <authorList>
            <person name="de Groot N.N."/>
        </authorList>
    </citation>
    <scope>NUCLEOTIDE SEQUENCE [LARGE SCALE GENOMIC DNA]</scope>
    <source>
        <strain evidence="1 2">DSM 6059</strain>
    </source>
</reference>
<dbReference type="SUPFAM" id="SSF55961">
    <property type="entry name" value="Bet v1-like"/>
    <property type="match status" value="1"/>
</dbReference>
<accession>A0A1I1LEF8</accession>
<sequence>MKAPKLPGKYNVKSKVVINAPKQKVWQVMEDFGNVYTWAPGVTESHSIGSKESGMGAARHCKLDGFGTIDEYVTQWVEGTGFVYDVTPLGPLNKSFSCWWLTALENGSTELEVVLSYDIRYGLFGKVMHSLIMRKKLESSLPDALNALKNRVETGKLVRPYLTKKGSELII</sequence>
<dbReference type="Gene3D" id="3.30.530.20">
    <property type="match status" value="1"/>
</dbReference>
<dbReference type="RefSeq" id="WP_091983872.1">
    <property type="nucleotide sequence ID" value="NZ_FOLO01000016.1"/>
</dbReference>
<dbReference type="InterPro" id="IPR019587">
    <property type="entry name" value="Polyketide_cyclase/dehydratase"/>
</dbReference>
<evidence type="ECO:0000313" key="2">
    <source>
        <dbReference type="Proteomes" id="UP000198862"/>
    </source>
</evidence>
<dbReference type="CDD" id="cd07821">
    <property type="entry name" value="PYR_PYL_RCAR_like"/>
    <property type="match status" value="1"/>
</dbReference>
<dbReference type="STRING" id="1123010.SAMN02745724_02339"/>
<dbReference type="AlphaFoldDB" id="A0A1I1LEF8"/>
<proteinExistence type="predicted"/>
<protein>
    <submittedName>
        <fullName evidence="1">Polyketide cyclase / dehydrase and lipid transport</fullName>
    </submittedName>
</protein>
<name>A0A1I1LEF8_9GAMM</name>
<dbReference type="InterPro" id="IPR023393">
    <property type="entry name" value="START-like_dom_sf"/>
</dbReference>